<dbReference type="InterPro" id="IPR036280">
    <property type="entry name" value="Multihaem_cyt_sf"/>
</dbReference>
<accession>A0ABP6VAD6</accession>
<comment type="subcellular location">
    <subcellularLocation>
        <location evidence="1 12">Periplasm</location>
    </subcellularLocation>
</comment>
<evidence type="ECO:0000256" key="9">
    <source>
        <dbReference type="ARBA" id="ARBA00022982"/>
    </source>
</evidence>
<dbReference type="SUPFAM" id="SSF48695">
    <property type="entry name" value="Multiheme cytochromes"/>
    <property type="match status" value="1"/>
</dbReference>
<dbReference type="RefSeq" id="WP_425583069.1">
    <property type="nucleotide sequence ID" value="NZ_BAABCX010000001.1"/>
</dbReference>
<evidence type="ECO:0000256" key="4">
    <source>
        <dbReference type="ARBA" id="ARBA00022448"/>
    </source>
</evidence>
<evidence type="ECO:0000256" key="12">
    <source>
        <dbReference type="PIRNR" id="PIRNR006105"/>
    </source>
</evidence>
<evidence type="ECO:0000256" key="2">
    <source>
        <dbReference type="ARBA" id="ARBA00007368"/>
    </source>
</evidence>
<comment type="function">
    <text evidence="12">Electron transfer subunit of the periplasmic nitrate reductase complex NapAB.</text>
</comment>
<dbReference type="PANTHER" id="PTHR38604">
    <property type="entry name" value="PERIPLASMIC NITRATE REDUCTASE, ELECTRON TRANSFER SUBUNIT"/>
    <property type="match status" value="1"/>
</dbReference>
<organism evidence="14 15">
    <name type="scientific">Zobellella aerophila</name>
    <dbReference type="NCBI Taxonomy" id="870480"/>
    <lineage>
        <taxon>Bacteria</taxon>
        <taxon>Pseudomonadati</taxon>
        <taxon>Pseudomonadota</taxon>
        <taxon>Gammaproteobacteria</taxon>
        <taxon>Aeromonadales</taxon>
        <taxon>Aeromonadaceae</taxon>
        <taxon>Zobellella</taxon>
    </lineage>
</organism>
<protein>
    <recommendedName>
        <fullName evidence="3 12">Periplasmic nitrate reductase, electron transfer subunit</fullName>
    </recommendedName>
    <alternativeName>
        <fullName evidence="11 12">Diheme cytochrome c NapB</fullName>
    </alternativeName>
</protein>
<dbReference type="EMBL" id="BAABCX010000001">
    <property type="protein sequence ID" value="GAA3531535.1"/>
    <property type="molecule type" value="Genomic_DNA"/>
</dbReference>
<keyword evidence="8 12" id="KW-0574">Periplasm</keyword>
<evidence type="ECO:0000256" key="13">
    <source>
        <dbReference type="SAM" id="SignalP"/>
    </source>
</evidence>
<evidence type="ECO:0000256" key="7">
    <source>
        <dbReference type="ARBA" id="ARBA00022729"/>
    </source>
</evidence>
<dbReference type="PANTHER" id="PTHR38604:SF1">
    <property type="entry name" value="PERIPLASMIC NITRATE REDUCTASE, ELECTRON TRANSFER SUBUNIT"/>
    <property type="match status" value="1"/>
</dbReference>
<evidence type="ECO:0000256" key="1">
    <source>
        <dbReference type="ARBA" id="ARBA00004418"/>
    </source>
</evidence>
<keyword evidence="9 12" id="KW-0249">Electron transport</keyword>
<comment type="caution">
    <text evidence="14">The sequence shown here is derived from an EMBL/GenBank/DDBJ whole genome shotgun (WGS) entry which is preliminary data.</text>
</comment>
<evidence type="ECO:0000256" key="5">
    <source>
        <dbReference type="ARBA" id="ARBA00022617"/>
    </source>
</evidence>
<feature type="signal peptide" evidence="13">
    <location>
        <begin position="1"/>
        <end position="22"/>
    </location>
</feature>
<evidence type="ECO:0000256" key="10">
    <source>
        <dbReference type="ARBA" id="ARBA00023004"/>
    </source>
</evidence>
<keyword evidence="4 12" id="KW-0813">Transport</keyword>
<keyword evidence="10" id="KW-0408">Iron</keyword>
<dbReference type="PIRSF" id="PIRSF006105">
    <property type="entry name" value="NapB"/>
    <property type="match status" value="1"/>
</dbReference>
<keyword evidence="7 13" id="KW-0732">Signal</keyword>
<dbReference type="Pfam" id="PF03892">
    <property type="entry name" value="NapB"/>
    <property type="match status" value="1"/>
</dbReference>
<proteinExistence type="inferred from homology"/>
<comment type="similarity">
    <text evidence="2 12">Belongs to the NapB family.</text>
</comment>
<gene>
    <name evidence="14" type="ORF">GCM10022394_08540</name>
</gene>
<evidence type="ECO:0000256" key="3">
    <source>
        <dbReference type="ARBA" id="ARBA00013773"/>
    </source>
</evidence>
<keyword evidence="5" id="KW-0349">Heme</keyword>
<sequence length="154" mass="17159">MNKTVKLITALLLVMGVGPAQAQSDGASLDTGTMKSLRGALSLDQDPAPERIRDPLKDQDIQDRQYMHQPPLIPHQVRGYEVDLKVNRCLSCHGWKNAASRNAPRVSVTHFEPRDGLTLSDISPRRYFCMQCHVPQTGAKPLVENTFTPVESLR</sequence>
<dbReference type="InterPro" id="IPR005591">
    <property type="entry name" value="NapB"/>
</dbReference>
<evidence type="ECO:0000256" key="11">
    <source>
        <dbReference type="ARBA" id="ARBA00031832"/>
    </source>
</evidence>
<keyword evidence="15" id="KW-1185">Reference proteome</keyword>
<dbReference type="Proteomes" id="UP001500795">
    <property type="component" value="Unassembled WGS sequence"/>
</dbReference>
<evidence type="ECO:0000313" key="14">
    <source>
        <dbReference type="EMBL" id="GAA3531535.1"/>
    </source>
</evidence>
<feature type="chain" id="PRO_5045313105" description="Periplasmic nitrate reductase, electron transfer subunit" evidence="13">
    <location>
        <begin position="23"/>
        <end position="154"/>
    </location>
</feature>
<name>A0ABP6VAD6_9GAMM</name>
<reference evidence="15" key="1">
    <citation type="journal article" date="2019" name="Int. J. Syst. Evol. Microbiol.">
        <title>The Global Catalogue of Microorganisms (GCM) 10K type strain sequencing project: providing services to taxonomists for standard genome sequencing and annotation.</title>
        <authorList>
            <consortium name="The Broad Institute Genomics Platform"/>
            <consortium name="The Broad Institute Genome Sequencing Center for Infectious Disease"/>
            <person name="Wu L."/>
            <person name="Ma J."/>
        </authorList>
    </citation>
    <scope>NUCLEOTIDE SEQUENCE [LARGE SCALE GENOMIC DNA]</scope>
    <source>
        <strain evidence="15">JCM 17110</strain>
    </source>
</reference>
<dbReference type="Gene3D" id="1.10.1130.10">
    <property type="entry name" value="Flavocytochrome C3, Chain A"/>
    <property type="match status" value="1"/>
</dbReference>
<comment type="subunit">
    <text evidence="12">Component of the periplasmic nitrate reductase NapAB complex composed of NapA and NapB.</text>
</comment>
<evidence type="ECO:0000313" key="15">
    <source>
        <dbReference type="Proteomes" id="UP001500795"/>
    </source>
</evidence>
<evidence type="ECO:0000256" key="6">
    <source>
        <dbReference type="ARBA" id="ARBA00022723"/>
    </source>
</evidence>
<evidence type="ECO:0000256" key="8">
    <source>
        <dbReference type="ARBA" id="ARBA00022764"/>
    </source>
</evidence>
<keyword evidence="6" id="KW-0479">Metal-binding</keyword>